<evidence type="ECO:0000313" key="2">
    <source>
        <dbReference type="Proteomes" id="UP000306477"/>
    </source>
</evidence>
<organism evidence="1 2">
    <name type="scientific">Bacillus timonensis</name>
    <dbReference type="NCBI Taxonomy" id="1033734"/>
    <lineage>
        <taxon>Bacteria</taxon>
        <taxon>Bacillati</taxon>
        <taxon>Bacillota</taxon>
        <taxon>Bacilli</taxon>
        <taxon>Bacillales</taxon>
        <taxon>Bacillaceae</taxon>
        <taxon>Bacillus</taxon>
    </lineage>
</organism>
<dbReference type="Proteomes" id="UP000306477">
    <property type="component" value="Unassembled WGS sequence"/>
</dbReference>
<gene>
    <name evidence="1" type="ORF">E1I69_06885</name>
</gene>
<dbReference type="OrthoDB" id="2629010at2"/>
<name>A0A4S3PX58_9BACI</name>
<dbReference type="AlphaFoldDB" id="A0A4S3PX58"/>
<proteinExistence type="predicted"/>
<comment type="caution">
    <text evidence="1">The sequence shown here is derived from an EMBL/GenBank/DDBJ whole genome shotgun (WGS) entry which is preliminary data.</text>
</comment>
<accession>A0A4S3PX58</accession>
<dbReference type="RefSeq" id="WP_136378866.1">
    <property type="nucleotide sequence ID" value="NZ_SLUB01000008.1"/>
</dbReference>
<evidence type="ECO:0008006" key="3">
    <source>
        <dbReference type="Google" id="ProtNLM"/>
    </source>
</evidence>
<protein>
    <recommendedName>
        <fullName evidence="3">YodN</fullName>
    </recommendedName>
</protein>
<sequence length="230" mass="27112">MDGRSKKPKYKIGDIVVVTLYGTVGSVTDIRKLDGHFLYKVNKGEAFYSESALTLLSEYKAKSIEFEKIEIEYKYYFGDLVFVQGYENDVFKIVGIHTEIWRYKEGAWEDVIYELARVTDGEWLEAGEDELTLLADFDQAETFLQTYSLKYFVKKKNKNVGMYENMDIYRKSEKDHMRIKKEKKEIIDGLLDVYNDYKILHEMFQDQKYKDVMDLAMKNLQKFESGKGND</sequence>
<evidence type="ECO:0000313" key="1">
    <source>
        <dbReference type="EMBL" id="THE13632.1"/>
    </source>
</evidence>
<keyword evidence="2" id="KW-1185">Reference proteome</keyword>
<dbReference type="EMBL" id="SLUB01000008">
    <property type="protein sequence ID" value="THE13632.1"/>
    <property type="molecule type" value="Genomic_DNA"/>
</dbReference>
<reference evidence="1 2" key="1">
    <citation type="journal article" date="2019" name="Indoor Air">
        <title>Impacts of indoor surface finishes on bacterial viability.</title>
        <authorList>
            <person name="Hu J."/>
            <person name="Maamar S.B."/>
            <person name="Glawe A.J."/>
            <person name="Gottel N."/>
            <person name="Gilbert J.A."/>
            <person name="Hartmann E.M."/>
        </authorList>
    </citation>
    <scope>NUCLEOTIDE SEQUENCE [LARGE SCALE GENOMIC DNA]</scope>
    <source>
        <strain evidence="1 2">AF060A6</strain>
    </source>
</reference>